<proteinExistence type="predicted"/>
<accession>A0A7K0GNX6</accession>
<comment type="caution">
    <text evidence="2">The sequence shown here is derived from an EMBL/GenBank/DDBJ whole genome shotgun (WGS) entry which is preliminary data.</text>
</comment>
<evidence type="ECO:0000313" key="2">
    <source>
        <dbReference type="EMBL" id="MRY60844.1"/>
    </source>
</evidence>
<dbReference type="Proteomes" id="UP000463337">
    <property type="component" value="Unassembled WGS sequence"/>
</dbReference>
<dbReference type="InterPro" id="IPR003111">
    <property type="entry name" value="Lon_prtase_N"/>
</dbReference>
<dbReference type="Pfam" id="PF02190">
    <property type="entry name" value="LON_substr_bdg"/>
    <property type="match status" value="1"/>
</dbReference>
<dbReference type="EMBL" id="WKLT01000199">
    <property type="protein sequence ID" value="MRY60844.1"/>
    <property type="molecule type" value="Genomic_DNA"/>
</dbReference>
<dbReference type="InterPro" id="IPR015947">
    <property type="entry name" value="PUA-like_sf"/>
</dbReference>
<organism evidence="2 3">
    <name type="scientific">Parabacteroides distasonis</name>
    <dbReference type="NCBI Taxonomy" id="823"/>
    <lineage>
        <taxon>Bacteria</taxon>
        <taxon>Pseudomonadati</taxon>
        <taxon>Bacteroidota</taxon>
        <taxon>Bacteroidia</taxon>
        <taxon>Bacteroidales</taxon>
        <taxon>Tannerellaceae</taxon>
        <taxon>Parabacteroides</taxon>
    </lineage>
</organism>
<evidence type="ECO:0000259" key="1">
    <source>
        <dbReference type="Pfam" id="PF02190"/>
    </source>
</evidence>
<gene>
    <name evidence="2" type="ORF">GKD59_23830</name>
</gene>
<dbReference type="AlphaFoldDB" id="A0A7K0GNX6"/>
<reference evidence="2 3" key="1">
    <citation type="journal article" date="2019" name="Nat. Med.">
        <title>A library of human gut bacterial isolates paired with longitudinal multiomics data enables mechanistic microbiome research.</title>
        <authorList>
            <person name="Poyet M."/>
            <person name="Groussin M."/>
            <person name="Gibbons S.M."/>
            <person name="Avila-Pacheco J."/>
            <person name="Jiang X."/>
            <person name="Kearney S.M."/>
            <person name="Perrotta A.R."/>
            <person name="Berdy B."/>
            <person name="Zhao S."/>
            <person name="Lieberman T.D."/>
            <person name="Swanson P.K."/>
            <person name="Smith M."/>
            <person name="Roesemann S."/>
            <person name="Alexander J.E."/>
            <person name="Rich S.A."/>
            <person name="Livny J."/>
            <person name="Vlamakis H."/>
            <person name="Clish C."/>
            <person name="Bullock K."/>
            <person name="Deik A."/>
            <person name="Scott J."/>
            <person name="Pierce K.A."/>
            <person name="Xavier R.J."/>
            <person name="Alm E.J."/>
        </authorList>
    </citation>
    <scope>NUCLEOTIDE SEQUENCE [LARGE SCALE GENOMIC DNA]</scope>
    <source>
        <strain evidence="2 3">BIOML-A41</strain>
    </source>
</reference>
<protein>
    <recommendedName>
        <fullName evidence="1">Lon N-terminal domain-containing protein</fullName>
    </recommendedName>
</protein>
<dbReference type="SUPFAM" id="SSF88697">
    <property type="entry name" value="PUA domain-like"/>
    <property type="match status" value="1"/>
</dbReference>
<dbReference type="Gene3D" id="2.30.130.40">
    <property type="entry name" value="LON domain-like"/>
    <property type="match status" value="1"/>
</dbReference>
<dbReference type="InterPro" id="IPR046336">
    <property type="entry name" value="Lon_prtase_N_sf"/>
</dbReference>
<name>A0A7K0GNX6_PARDI</name>
<feature type="domain" description="Lon N-terminal" evidence="1">
    <location>
        <begin position="28"/>
        <end position="187"/>
    </location>
</feature>
<sequence length="209" mass="23877">MPKEYYVPKSAKKIQPLDNTESEALDRLPVFPLPLFILPNGRQRLRIFEQKYLKMVSSASQGGGFIIAPQDAAKPKTLSSWGTRVTIVDFNISDDNILEIDVEGVQLVKLKDAMRQQDTLITSRFQNLPHWPELNAKTPNIMTSFLVQLFRENESIRTLYPTPDFENSQWTCARLLEMLPIPLEKKAEFTRPASFPSLVPFLNQIITGQ</sequence>
<evidence type="ECO:0000313" key="3">
    <source>
        <dbReference type="Proteomes" id="UP000463337"/>
    </source>
</evidence>